<feature type="region of interest" description="Disordered" evidence="1">
    <location>
        <begin position="1"/>
        <end position="45"/>
    </location>
</feature>
<feature type="region of interest" description="Disordered" evidence="1">
    <location>
        <begin position="61"/>
        <end position="89"/>
    </location>
</feature>
<feature type="compositionally biased region" description="Basic and acidic residues" evidence="1">
    <location>
        <begin position="23"/>
        <end position="32"/>
    </location>
</feature>
<protein>
    <submittedName>
        <fullName evidence="2">Uncharacterized protein</fullName>
    </submittedName>
</protein>
<keyword evidence="3" id="KW-1185">Reference proteome</keyword>
<dbReference type="AlphaFoldDB" id="A0A9P7YPN1"/>
<evidence type="ECO:0000313" key="3">
    <source>
        <dbReference type="Proteomes" id="UP000824998"/>
    </source>
</evidence>
<evidence type="ECO:0000256" key="1">
    <source>
        <dbReference type="SAM" id="MobiDB-lite"/>
    </source>
</evidence>
<accession>A0A9P7YPN1</accession>
<organism evidence="2 3">
    <name type="scientific">Amylocarpus encephaloides</name>
    <dbReference type="NCBI Taxonomy" id="45428"/>
    <lineage>
        <taxon>Eukaryota</taxon>
        <taxon>Fungi</taxon>
        <taxon>Dikarya</taxon>
        <taxon>Ascomycota</taxon>
        <taxon>Pezizomycotina</taxon>
        <taxon>Leotiomycetes</taxon>
        <taxon>Helotiales</taxon>
        <taxon>Helotiales incertae sedis</taxon>
        <taxon>Amylocarpus</taxon>
    </lineage>
</organism>
<name>A0A9P7YPN1_9HELO</name>
<dbReference type="Proteomes" id="UP000824998">
    <property type="component" value="Unassembled WGS sequence"/>
</dbReference>
<gene>
    <name evidence="2" type="ORF">BJ875DRAFT_455357</name>
</gene>
<reference evidence="2" key="1">
    <citation type="journal article" date="2021" name="IMA Fungus">
        <title>Genomic characterization of three marine fungi, including Emericellopsis atlantica sp. nov. with signatures of a generalist lifestyle and marine biomass degradation.</title>
        <authorList>
            <person name="Hagestad O.C."/>
            <person name="Hou L."/>
            <person name="Andersen J.H."/>
            <person name="Hansen E.H."/>
            <person name="Altermark B."/>
            <person name="Li C."/>
            <person name="Kuhnert E."/>
            <person name="Cox R.J."/>
            <person name="Crous P.W."/>
            <person name="Spatafora J.W."/>
            <person name="Lail K."/>
            <person name="Amirebrahimi M."/>
            <person name="Lipzen A."/>
            <person name="Pangilinan J."/>
            <person name="Andreopoulos W."/>
            <person name="Hayes R.D."/>
            <person name="Ng V."/>
            <person name="Grigoriev I.V."/>
            <person name="Jackson S.A."/>
            <person name="Sutton T.D.S."/>
            <person name="Dobson A.D.W."/>
            <person name="Rama T."/>
        </authorList>
    </citation>
    <scope>NUCLEOTIDE SEQUENCE</scope>
    <source>
        <strain evidence="2">TRa018bII</strain>
    </source>
</reference>
<comment type="caution">
    <text evidence="2">The sequence shown here is derived from an EMBL/GenBank/DDBJ whole genome shotgun (WGS) entry which is preliminary data.</text>
</comment>
<proteinExistence type="predicted"/>
<evidence type="ECO:0000313" key="2">
    <source>
        <dbReference type="EMBL" id="KAG9236853.1"/>
    </source>
</evidence>
<dbReference type="EMBL" id="MU251398">
    <property type="protein sequence ID" value="KAG9236853.1"/>
    <property type="molecule type" value="Genomic_DNA"/>
</dbReference>
<sequence length="89" mass="9608">MASNDDYISRPDQKGEAVPVISDDAKIKDPTAGKDMNSNAQLGRDFRDSIKEGIVVDEKTRGASVKGGYKEPGDKEGLPENDGRSRIAQ</sequence>
<dbReference type="OrthoDB" id="4357148at2759"/>
<feature type="compositionally biased region" description="Basic and acidic residues" evidence="1">
    <location>
        <begin position="68"/>
        <end position="89"/>
    </location>
</feature>